<comment type="caution">
    <text evidence="1">The sequence shown here is derived from an EMBL/GenBank/DDBJ whole genome shotgun (WGS) entry which is preliminary data.</text>
</comment>
<protein>
    <submittedName>
        <fullName evidence="1">Uncharacterized protein</fullName>
    </submittedName>
</protein>
<name>A0ABR3QJZ9_9PLEO</name>
<gene>
    <name evidence="1" type="ORF">SLS59_009708</name>
</gene>
<sequence length="111" mass="11710">MERSAEGAGAQEKMRLAFTTTNAFAPLPDAEGLEAEAIQLGPIGQDGPEVRVLNDALACYIPVLYKLLESGTVGVGPYQVVGERVEGIPEAWEIQKAGKVAGKVVVKITSE</sequence>
<organism evidence="1 2">
    <name type="scientific">Nothophoma quercina</name>
    <dbReference type="NCBI Taxonomy" id="749835"/>
    <lineage>
        <taxon>Eukaryota</taxon>
        <taxon>Fungi</taxon>
        <taxon>Dikarya</taxon>
        <taxon>Ascomycota</taxon>
        <taxon>Pezizomycotina</taxon>
        <taxon>Dothideomycetes</taxon>
        <taxon>Pleosporomycetidae</taxon>
        <taxon>Pleosporales</taxon>
        <taxon>Pleosporineae</taxon>
        <taxon>Didymellaceae</taxon>
        <taxon>Nothophoma</taxon>
    </lineage>
</organism>
<evidence type="ECO:0000313" key="1">
    <source>
        <dbReference type="EMBL" id="KAL1592475.1"/>
    </source>
</evidence>
<proteinExistence type="predicted"/>
<evidence type="ECO:0000313" key="2">
    <source>
        <dbReference type="Proteomes" id="UP001521222"/>
    </source>
</evidence>
<reference evidence="1 2" key="1">
    <citation type="submission" date="2024-02" db="EMBL/GenBank/DDBJ databases">
        <title>De novo assembly and annotation of 12 fungi associated with fruit tree decline syndrome in Ontario, Canada.</title>
        <authorList>
            <person name="Sulman M."/>
            <person name="Ellouze W."/>
            <person name="Ilyukhin E."/>
        </authorList>
    </citation>
    <scope>NUCLEOTIDE SEQUENCE [LARGE SCALE GENOMIC DNA]</scope>
    <source>
        <strain evidence="1 2">M97-236</strain>
    </source>
</reference>
<dbReference type="Proteomes" id="UP001521222">
    <property type="component" value="Unassembled WGS sequence"/>
</dbReference>
<keyword evidence="2" id="KW-1185">Reference proteome</keyword>
<accession>A0ABR3QJZ9</accession>
<dbReference type="EMBL" id="JAKIXB020000046">
    <property type="protein sequence ID" value="KAL1592475.1"/>
    <property type="molecule type" value="Genomic_DNA"/>
</dbReference>